<protein>
    <submittedName>
        <fullName evidence="1">Putative secreted protein</fullName>
    </submittedName>
</protein>
<dbReference type="AlphaFoldDB" id="A0A0C9SCS9"/>
<evidence type="ECO:0000313" key="1">
    <source>
        <dbReference type="EMBL" id="JAG91607.1"/>
    </source>
</evidence>
<sequence length="99" mass="10952">MTQWLQRLRRPRQLLLASRGPLLSAHMTVAHVCHGLTSSRHHSPTMGCRMTAAVLLAMTMRTEIPSGAATDNLTGAILVLKQQQARSCHIHLLFSVVFL</sequence>
<organism evidence="1">
    <name type="scientific">Amblyomma americanum</name>
    <name type="common">Lone star tick</name>
    <dbReference type="NCBI Taxonomy" id="6943"/>
    <lineage>
        <taxon>Eukaryota</taxon>
        <taxon>Metazoa</taxon>
        <taxon>Ecdysozoa</taxon>
        <taxon>Arthropoda</taxon>
        <taxon>Chelicerata</taxon>
        <taxon>Arachnida</taxon>
        <taxon>Acari</taxon>
        <taxon>Parasitiformes</taxon>
        <taxon>Ixodida</taxon>
        <taxon>Ixodoidea</taxon>
        <taxon>Ixodidae</taxon>
        <taxon>Amblyomminae</taxon>
        <taxon>Amblyomma</taxon>
    </lineage>
</organism>
<dbReference type="EMBL" id="GBZX01001133">
    <property type="protein sequence ID" value="JAG91607.1"/>
    <property type="molecule type" value="mRNA"/>
</dbReference>
<proteinExistence type="evidence at transcript level"/>
<accession>A0A0C9SCS9</accession>
<name>A0A0C9SCS9_AMBAM</name>
<reference evidence="1" key="1">
    <citation type="journal article" date="2015" name="PLoS ONE">
        <title>An Insight into the Sialome of the Lone Star Tick, Amblyomma americanum, with a Glimpse on Its Time Dependent Gene Expression.</title>
        <authorList>
            <person name="Karim S."/>
            <person name="Ribeiro J.M."/>
        </authorList>
    </citation>
    <scope>NUCLEOTIDE SEQUENCE</scope>
    <source>
        <tissue evidence="1">Salivary gland</tissue>
    </source>
</reference>